<name>A0A2Z4UFC2_9FIRM</name>
<organism evidence="4 5">
    <name type="scientific">Blautia argi</name>
    <dbReference type="NCBI Taxonomy" id="1912897"/>
    <lineage>
        <taxon>Bacteria</taxon>
        <taxon>Bacillati</taxon>
        <taxon>Bacillota</taxon>
        <taxon>Clostridia</taxon>
        <taxon>Lachnospirales</taxon>
        <taxon>Lachnospiraceae</taxon>
        <taxon>Blautia</taxon>
    </lineage>
</organism>
<dbReference type="PROSITE" id="PS50005">
    <property type="entry name" value="TPR"/>
    <property type="match status" value="1"/>
</dbReference>
<dbReference type="Pfam" id="PF13181">
    <property type="entry name" value="TPR_8"/>
    <property type="match status" value="2"/>
</dbReference>
<dbReference type="PANTHER" id="PTHR44858:SF1">
    <property type="entry name" value="UDP-N-ACETYLGLUCOSAMINE--PEPTIDE N-ACETYLGLUCOSAMINYLTRANSFERASE SPINDLY-RELATED"/>
    <property type="match status" value="1"/>
</dbReference>
<evidence type="ECO:0000313" key="5">
    <source>
        <dbReference type="Proteomes" id="UP000250003"/>
    </source>
</evidence>
<evidence type="ECO:0000256" key="2">
    <source>
        <dbReference type="ARBA" id="ARBA00022803"/>
    </source>
</evidence>
<dbReference type="KEGG" id="blau:DQQ01_13410"/>
<feature type="repeat" description="TPR" evidence="3">
    <location>
        <begin position="117"/>
        <end position="150"/>
    </location>
</feature>
<protein>
    <submittedName>
        <fullName evidence="4">Uncharacterized protein</fullName>
    </submittedName>
</protein>
<reference evidence="5" key="1">
    <citation type="submission" date="2018-06" db="EMBL/GenBank/DDBJ databases">
        <title>Description of Blautia argi sp. nov., a new anaerobic isolated from dog feces.</title>
        <authorList>
            <person name="Chang Y.-H."/>
            <person name="Paek J."/>
            <person name="Shin Y."/>
        </authorList>
    </citation>
    <scope>NUCLEOTIDE SEQUENCE [LARGE SCALE GENOMIC DNA]</scope>
    <source>
        <strain evidence="5">KCTC 15426</strain>
    </source>
</reference>
<accession>A0A2Z4UFC2</accession>
<evidence type="ECO:0000256" key="1">
    <source>
        <dbReference type="ARBA" id="ARBA00022737"/>
    </source>
</evidence>
<dbReference type="SMART" id="SM00028">
    <property type="entry name" value="TPR"/>
    <property type="match status" value="7"/>
</dbReference>
<evidence type="ECO:0000256" key="3">
    <source>
        <dbReference type="PROSITE-ProRule" id="PRU00339"/>
    </source>
</evidence>
<dbReference type="InterPro" id="IPR011990">
    <property type="entry name" value="TPR-like_helical_dom_sf"/>
</dbReference>
<proteinExistence type="predicted"/>
<dbReference type="OrthoDB" id="305319at2"/>
<dbReference type="SUPFAM" id="SSF48452">
    <property type="entry name" value="TPR-like"/>
    <property type="match status" value="1"/>
</dbReference>
<keyword evidence="5" id="KW-1185">Reference proteome</keyword>
<dbReference type="PANTHER" id="PTHR44858">
    <property type="entry name" value="TETRATRICOPEPTIDE REPEAT PROTEIN 6"/>
    <property type="match status" value="1"/>
</dbReference>
<sequence length="332" mass="38248">MCFLGGCKGSEPTAYEVGTEHLEKEKYTQAIENFQNAIQEGDHTVQSWRGIGIAWSGQGVFDKAEEAFITALGLTERSEKALKTDLYFYLADALYHQGKYEKCAETCSELLKQQKKKDAYFLRGSAYLRMDEYKKADSDFSRVVSGSENYEDYLDIYKIYKSCELNADGSTYLESALEIKAKSPEDYYNQGRVYYHLQEYEKAEKALKKAWEEEYIPALVYLGKVYTEAQQPQEAASMYKKCLEQEGLKAEGYNGLAYCAMLQEDYAGALSYVEKGLKEKDAQVQQALLFNEIVIYEKQMDFTSAKEKMQEYLELYPADKEAVRENYFLQTR</sequence>
<dbReference type="Pfam" id="PF13432">
    <property type="entry name" value="TPR_16"/>
    <property type="match status" value="2"/>
</dbReference>
<gene>
    <name evidence="4" type="ORF">DQQ01_13410</name>
</gene>
<evidence type="ECO:0000313" key="4">
    <source>
        <dbReference type="EMBL" id="AWY99524.1"/>
    </source>
</evidence>
<dbReference type="EMBL" id="CP030280">
    <property type="protein sequence ID" value="AWY99524.1"/>
    <property type="molecule type" value="Genomic_DNA"/>
</dbReference>
<dbReference type="InterPro" id="IPR019734">
    <property type="entry name" value="TPR_rpt"/>
</dbReference>
<dbReference type="InterPro" id="IPR050498">
    <property type="entry name" value="Ycf3"/>
</dbReference>
<dbReference type="Proteomes" id="UP000250003">
    <property type="component" value="Chromosome"/>
</dbReference>
<keyword evidence="1" id="KW-0677">Repeat</keyword>
<keyword evidence="2 3" id="KW-0802">TPR repeat</keyword>
<dbReference type="AlphaFoldDB" id="A0A2Z4UFC2"/>
<dbReference type="Gene3D" id="1.25.40.10">
    <property type="entry name" value="Tetratricopeptide repeat domain"/>
    <property type="match status" value="4"/>
</dbReference>
<dbReference type="SUPFAM" id="SSF81901">
    <property type="entry name" value="HCP-like"/>
    <property type="match status" value="1"/>
</dbReference>